<evidence type="ECO:0000256" key="1">
    <source>
        <dbReference type="SAM" id="SignalP"/>
    </source>
</evidence>
<proteinExistence type="predicted"/>
<feature type="signal peptide" evidence="1">
    <location>
        <begin position="1"/>
        <end position="20"/>
    </location>
</feature>
<keyword evidence="1" id="KW-0732">Signal</keyword>
<accession>A0A2D0JK51</accession>
<comment type="caution">
    <text evidence="2">The sequence shown here is derived from an EMBL/GenBank/DDBJ whole genome shotgun (WGS) entry which is preliminary data.</text>
</comment>
<dbReference type="AlphaFoldDB" id="A0A2D0JK51"/>
<evidence type="ECO:0008006" key="4">
    <source>
        <dbReference type="Google" id="ProtNLM"/>
    </source>
</evidence>
<reference evidence="2 3" key="1">
    <citation type="journal article" date="2017" name="Nat. Microbiol.">
        <title>Natural product diversity associated with the nematode symbionts Photorhabdus and Xenorhabdus.</title>
        <authorList>
            <person name="Tobias N.J."/>
            <person name="Wolff H."/>
            <person name="Djahanschiri B."/>
            <person name="Grundmann F."/>
            <person name="Kronenwerth M."/>
            <person name="Shi Y.M."/>
            <person name="Simonyi S."/>
            <person name="Grun P."/>
            <person name="Shapiro-Ilan D."/>
            <person name="Pidot S.J."/>
            <person name="Stinear T.P."/>
            <person name="Ebersberger I."/>
            <person name="Bode H.B."/>
        </authorList>
    </citation>
    <scope>NUCLEOTIDE SEQUENCE [LARGE SCALE GENOMIC DNA]</scope>
    <source>
        <strain evidence="2 3">DSM 17902</strain>
    </source>
</reference>
<sequence>MKSFSYVLLLGMFYIPTSFADISATNGIQKNSNQEITVQKSSHSGELRKCTDLLPAGHKYTISIIGTSDKTTQSAEGKFTGEFKVSNDVKQDVNKKAAEEIKPFVQCVTERVL</sequence>
<evidence type="ECO:0000313" key="2">
    <source>
        <dbReference type="EMBL" id="PHM46695.1"/>
    </source>
</evidence>
<evidence type="ECO:0000313" key="3">
    <source>
        <dbReference type="Proteomes" id="UP000221980"/>
    </source>
</evidence>
<dbReference type="EMBL" id="NITZ01000032">
    <property type="protein sequence ID" value="PHM46695.1"/>
    <property type="molecule type" value="Genomic_DNA"/>
</dbReference>
<gene>
    <name evidence="2" type="ORF">Xmir_03970</name>
</gene>
<dbReference type="RefSeq" id="WP_244170993.1">
    <property type="nucleotide sequence ID" value="NZ_CAWNQI010000065.1"/>
</dbReference>
<dbReference type="Proteomes" id="UP000221980">
    <property type="component" value="Unassembled WGS sequence"/>
</dbReference>
<organism evidence="2 3">
    <name type="scientific">Xenorhabdus miraniensis</name>
    <dbReference type="NCBI Taxonomy" id="351674"/>
    <lineage>
        <taxon>Bacteria</taxon>
        <taxon>Pseudomonadati</taxon>
        <taxon>Pseudomonadota</taxon>
        <taxon>Gammaproteobacteria</taxon>
        <taxon>Enterobacterales</taxon>
        <taxon>Morganellaceae</taxon>
        <taxon>Xenorhabdus</taxon>
    </lineage>
</organism>
<feature type="chain" id="PRO_5012112866" description="Lipoprotein" evidence="1">
    <location>
        <begin position="21"/>
        <end position="113"/>
    </location>
</feature>
<name>A0A2D0JK51_9GAMM</name>
<keyword evidence="3" id="KW-1185">Reference proteome</keyword>
<protein>
    <recommendedName>
        <fullName evidence="4">Lipoprotein</fullName>
    </recommendedName>
</protein>